<evidence type="ECO:0000256" key="1">
    <source>
        <dbReference type="ARBA" id="ARBA00004196"/>
    </source>
</evidence>
<dbReference type="PROSITE" id="PS50983">
    <property type="entry name" value="FE_B12_PBP"/>
    <property type="match status" value="1"/>
</dbReference>
<dbReference type="Proteomes" id="UP000076555">
    <property type="component" value="Unassembled WGS sequence"/>
</dbReference>
<comment type="similarity">
    <text evidence="2">Belongs to the bacterial solute-binding protein 8 family.</text>
</comment>
<dbReference type="Gene3D" id="3.40.50.1980">
    <property type="entry name" value="Nitrogenase molybdenum iron protein domain"/>
    <property type="match status" value="2"/>
</dbReference>
<dbReference type="InterPro" id="IPR051313">
    <property type="entry name" value="Bact_iron-sidero_bind"/>
</dbReference>
<comment type="subcellular location">
    <subcellularLocation>
        <location evidence="1">Cell envelope</location>
    </subcellularLocation>
</comment>
<name>A0A166IV83_NODSP</name>
<dbReference type="InterPro" id="IPR002491">
    <property type="entry name" value="ABC_transptr_periplasmic_BD"/>
</dbReference>
<evidence type="ECO:0000256" key="4">
    <source>
        <dbReference type="ARBA" id="ARBA00022729"/>
    </source>
</evidence>
<dbReference type="Pfam" id="PF01497">
    <property type="entry name" value="Peripla_BP_2"/>
    <property type="match status" value="1"/>
</dbReference>
<dbReference type="CDD" id="cd01146">
    <property type="entry name" value="FhuD"/>
    <property type="match status" value="1"/>
</dbReference>
<dbReference type="EMBL" id="LWAJ01000216">
    <property type="protein sequence ID" value="KZL48892.1"/>
    <property type="molecule type" value="Genomic_DNA"/>
</dbReference>
<dbReference type="GO" id="GO:0030288">
    <property type="term" value="C:outer membrane-bounded periplasmic space"/>
    <property type="evidence" value="ECO:0007669"/>
    <property type="project" value="TreeGrafter"/>
</dbReference>
<organism evidence="6 7">
    <name type="scientific">Nodularia spumigena CENA596</name>
    <dbReference type="NCBI Taxonomy" id="1819295"/>
    <lineage>
        <taxon>Bacteria</taxon>
        <taxon>Bacillati</taxon>
        <taxon>Cyanobacteriota</taxon>
        <taxon>Cyanophyceae</taxon>
        <taxon>Nostocales</taxon>
        <taxon>Nodulariaceae</taxon>
        <taxon>Nodularia</taxon>
    </lineage>
</organism>
<feature type="domain" description="Fe/B12 periplasmic-binding" evidence="5">
    <location>
        <begin position="62"/>
        <end position="317"/>
    </location>
</feature>
<reference evidence="6 7" key="1">
    <citation type="submission" date="2016-04" db="EMBL/GenBank/DDBJ databases">
        <title>Draft Genome Assembly of the Bloom-forming Cyanobacterium Nodularia spumigena Strain CENA596 in Shrimp Production Ponds.</title>
        <authorList>
            <person name="Popin R.V."/>
            <person name="Rigonato J."/>
            <person name="Abreu V.A."/>
            <person name="Andreote A.P."/>
            <person name="Silveira S.B."/>
            <person name="Odebrecht C."/>
            <person name="Fiore M.F."/>
        </authorList>
    </citation>
    <scope>NUCLEOTIDE SEQUENCE [LARGE SCALE GENOMIC DNA]</scope>
    <source>
        <strain evidence="6 7">CENA596</strain>
    </source>
</reference>
<dbReference type="GO" id="GO:1901678">
    <property type="term" value="P:iron coordination entity transport"/>
    <property type="evidence" value="ECO:0007669"/>
    <property type="project" value="UniProtKB-ARBA"/>
</dbReference>
<dbReference type="AlphaFoldDB" id="A0A166IV83"/>
<dbReference type="PANTHER" id="PTHR30532">
    <property type="entry name" value="IRON III DICITRATE-BINDING PERIPLASMIC PROTEIN"/>
    <property type="match status" value="1"/>
</dbReference>
<keyword evidence="4" id="KW-0732">Signal</keyword>
<proteinExistence type="inferred from homology"/>
<dbReference type="PROSITE" id="PS51257">
    <property type="entry name" value="PROKAR_LIPOPROTEIN"/>
    <property type="match status" value="1"/>
</dbReference>
<evidence type="ECO:0000256" key="3">
    <source>
        <dbReference type="ARBA" id="ARBA00022448"/>
    </source>
</evidence>
<dbReference type="PANTHER" id="PTHR30532:SF25">
    <property type="entry name" value="IRON(III) DICITRATE-BINDING PERIPLASMIC PROTEIN"/>
    <property type="match status" value="1"/>
</dbReference>
<dbReference type="SUPFAM" id="SSF53807">
    <property type="entry name" value="Helical backbone' metal receptor"/>
    <property type="match status" value="1"/>
</dbReference>
<evidence type="ECO:0000313" key="7">
    <source>
        <dbReference type="Proteomes" id="UP000076555"/>
    </source>
</evidence>
<accession>A0A166IV83</accession>
<evidence type="ECO:0000256" key="2">
    <source>
        <dbReference type="ARBA" id="ARBA00008814"/>
    </source>
</evidence>
<keyword evidence="3" id="KW-0813">Transport</keyword>
<sequence>MYKIRRGFRLFGLTLLAIVLFSACVSSNFSQNLTNSTDLLPSQCRIVKHIMGETCVPNNPQRIVVLDGPSLEIPLVLGLKPVGASIFFGDVPAYLQKKAQGVAIVGESGKPNLEKILTLKPDVILSVSNWRQQGSLYNQLSQIAPTVTCEWSDDKIFRWQECFQSFAEALGKSSEADIVINNYQQRVRNLQQALGDSLHTTEVSLVRIYGDRIRLRGEGGHLCSMVIQDVGLPRSPIQKKGIDISIESIEYADGDVIFLQQHPQADNYNYILNHPLWLQLNAVQSGKVYEVGDDYWHGGSYIAANLILDDLFKYLVK</sequence>
<dbReference type="OrthoDB" id="425173at2"/>
<evidence type="ECO:0000313" key="6">
    <source>
        <dbReference type="EMBL" id="KZL48892.1"/>
    </source>
</evidence>
<gene>
    <name evidence="6" type="ORF">A2T98_15460</name>
</gene>
<comment type="caution">
    <text evidence="6">The sequence shown here is derived from an EMBL/GenBank/DDBJ whole genome shotgun (WGS) entry which is preliminary data.</text>
</comment>
<evidence type="ECO:0000259" key="5">
    <source>
        <dbReference type="PROSITE" id="PS50983"/>
    </source>
</evidence>
<protein>
    <recommendedName>
        <fullName evidence="5">Fe/B12 periplasmic-binding domain-containing protein</fullName>
    </recommendedName>
</protein>
<dbReference type="RefSeq" id="WP_082830162.1">
    <property type="nucleotide sequence ID" value="NZ_CAWMRI010000216.1"/>
</dbReference>